<organism evidence="4 5">
    <name type="scientific">Thioalkalivibrio sulfidiphilus (strain HL-EbGR7)</name>
    <dbReference type="NCBI Taxonomy" id="396588"/>
    <lineage>
        <taxon>Bacteria</taxon>
        <taxon>Pseudomonadati</taxon>
        <taxon>Pseudomonadota</taxon>
        <taxon>Gammaproteobacteria</taxon>
        <taxon>Chromatiales</taxon>
        <taxon>Ectothiorhodospiraceae</taxon>
        <taxon>Thioalkalivibrio</taxon>
    </lineage>
</organism>
<dbReference type="RefSeq" id="WP_012638121.1">
    <property type="nucleotide sequence ID" value="NC_011901.1"/>
</dbReference>
<sequence length="221" mass="24371" precursor="true">MPPRILPLLLLLILPLAAQAQTRTSGPELEVYLSREVSDWRLEGGSTVESRMNRLGLSIHDRVGERVWVGIHGGYLELTQSGNPVTQGMDLSGWYLGASGRWRFLELGPLGLSLLGQYTYNEADDTLGDQNTRYSWHAYGAGLESALRFDAIQLRLGADYTRVDGDEKSSGPVQRTLSLSEDETITARAALDLLVDATGRISFQVESGGRRSAGIWFARQF</sequence>
<proteinExistence type="predicted"/>
<feature type="signal peptide" evidence="2">
    <location>
        <begin position="1"/>
        <end position="20"/>
    </location>
</feature>
<dbReference type="AlphaFoldDB" id="B8GRT4"/>
<dbReference type="InterPro" id="IPR036709">
    <property type="entry name" value="Autotransporte_beta_dom_sf"/>
</dbReference>
<evidence type="ECO:0000256" key="1">
    <source>
        <dbReference type="ARBA" id="ARBA00022729"/>
    </source>
</evidence>
<dbReference type="Gene3D" id="2.40.128.130">
    <property type="entry name" value="Autotransporter beta-domain"/>
    <property type="match status" value="1"/>
</dbReference>
<dbReference type="Proteomes" id="UP000002383">
    <property type="component" value="Chromosome"/>
</dbReference>
<keyword evidence="1 2" id="KW-0732">Signal</keyword>
<dbReference type="KEGG" id="tgr:Tgr7_1554"/>
<keyword evidence="5" id="KW-1185">Reference proteome</keyword>
<feature type="domain" description="Outer membrane protein beta-barrel" evidence="3">
    <location>
        <begin position="8"/>
        <end position="167"/>
    </location>
</feature>
<dbReference type="OrthoDB" id="5782290at2"/>
<protein>
    <recommendedName>
        <fullName evidence="3">Outer membrane protein beta-barrel domain-containing protein</fullName>
    </recommendedName>
</protein>
<evidence type="ECO:0000256" key="2">
    <source>
        <dbReference type="SAM" id="SignalP"/>
    </source>
</evidence>
<dbReference type="EMBL" id="CP001339">
    <property type="protein sequence ID" value="ACL72638.1"/>
    <property type="molecule type" value="Genomic_DNA"/>
</dbReference>
<evidence type="ECO:0000259" key="3">
    <source>
        <dbReference type="Pfam" id="PF13505"/>
    </source>
</evidence>
<evidence type="ECO:0000313" key="5">
    <source>
        <dbReference type="Proteomes" id="UP000002383"/>
    </source>
</evidence>
<reference evidence="4 5" key="1">
    <citation type="journal article" date="2011" name="Stand. Genomic Sci.">
        <title>Complete genome sequence of 'Thioalkalivibrio sulfidophilus' HL-EbGr7.</title>
        <authorList>
            <person name="Muyzer G."/>
            <person name="Sorokin D.Y."/>
            <person name="Mavromatis K."/>
            <person name="Lapidus A."/>
            <person name="Clum A."/>
            <person name="Ivanova N."/>
            <person name="Pati A."/>
            <person name="d'Haeseleer P."/>
            <person name="Woyke T."/>
            <person name="Kyrpides N.C."/>
        </authorList>
    </citation>
    <scope>NUCLEOTIDE SEQUENCE [LARGE SCALE GENOMIC DNA]</scope>
    <source>
        <strain evidence="4 5">HL-EbGR7</strain>
    </source>
</reference>
<dbReference type="STRING" id="396588.Tgr7_1554"/>
<evidence type="ECO:0000313" key="4">
    <source>
        <dbReference type="EMBL" id="ACL72638.1"/>
    </source>
</evidence>
<dbReference type="HOGENOM" id="CLU_1250173_0_0_6"/>
<accession>B8GRT4</accession>
<gene>
    <name evidence="4" type="ordered locus">Tgr7_1554</name>
</gene>
<dbReference type="Pfam" id="PF13505">
    <property type="entry name" value="OMP_b-brl"/>
    <property type="match status" value="1"/>
</dbReference>
<name>B8GRT4_THISH</name>
<dbReference type="SUPFAM" id="SSF56935">
    <property type="entry name" value="Porins"/>
    <property type="match status" value="1"/>
</dbReference>
<feature type="chain" id="PRO_5002870466" description="Outer membrane protein beta-barrel domain-containing protein" evidence="2">
    <location>
        <begin position="21"/>
        <end position="221"/>
    </location>
</feature>
<dbReference type="InterPro" id="IPR027385">
    <property type="entry name" value="Beta-barrel_OMP"/>
</dbReference>